<proteinExistence type="predicted"/>
<comment type="caution">
    <text evidence="1">The sequence shown here is derived from an EMBL/GenBank/DDBJ whole genome shotgun (WGS) entry which is preliminary data.</text>
</comment>
<sequence>MAREVTEHGASGYRRGCKCEVCREGHRVQVARWRASRREREFAKALADASGTPLVETPAPEPVAAAGALDMDAAPGPLEAALIEDITEPDSRVAFRRHLVGLARLNARVLDQVSRLDRYDLISPVQLRQLEILNRIARIGFAGLDDDATAGGTVEVPDDASALLAELEGGE</sequence>
<evidence type="ECO:0000313" key="1">
    <source>
        <dbReference type="EMBL" id="GEA79945.1"/>
    </source>
</evidence>
<reference evidence="1 2" key="1">
    <citation type="submission" date="2019-06" db="EMBL/GenBank/DDBJ databases">
        <title>Whole genome shotgun sequence of Cellulomonas uda NBRC 3747.</title>
        <authorList>
            <person name="Hosoyama A."/>
            <person name="Uohara A."/>
            <person name="Ohji S."/>
            <person name="Ichikawa N."/>
        </authorList>
    </citation>
    <scope>NUCLEOTIDE SEQUENCE [LARGE SCALE GENOMIC DNA]</scope>
    <source>
        <strain evidence="1 2">NBRC 3747</strain>
    </source>
</reference>
<dbReference type="EMBL" id="BJLP01000004">
    <property type="protein sequence ID" value="GEA79945.1"/>
    <property type="molecule type" value="Genomic_DNA"/>
</dbReference>
<dbReference type="Proteomes" id="UP000315842">
    <property type="component" value="Unassembled WGS sequence"/>
</dbReference>
<gene>
    <name evidence="1" type="ORF">CUD01_03890</name>
</gene>
<accession>A0A4Y3KAC9</accession>
<protein>
    <submittedName>
        <fullName evidence="1">Uncharacterized protein</fullName>
    </submittedName>
</protein>
<name>A0A4Y3KAC9_CELUD</name>
<dbReference type="RefSeq" id="WP_141318274.1">
    <property type="nucleotide sequence ID" value="NZ_BJLP01000004.1"/>
</dbReference>
<dbReference type="AlphaFoldDB" id="A0A4Y3KAC9"/>
<keyword evidence="2" id="KW-1185">Reference proteome</keyword>
<organism evidence="1 2">
    <name type="scientific">Cellulomonas uda</name>
    <dbReference type="NCBI Taxonomy" id="1714"/>
    <lineage>
        <taxon>Bacteria</taxon>
        <taxon>Bacillati</taxon>
        <taxon>Actinomycetota</taxon>
        <taxon>Actinomycetes</taxon>
        <taxon>Micrococcales</taxon>
        <taxon>Cellulomonadaceae</taxon>
        <taxon>Cellulomonas</taxon>
    </lineage>
</organism>
<evidence type="ECO:0000313" key="2">
    <source>
        <dbReference type="Proteomes" id="UP000315842"/>
    </source>
</evidence>